<dbReference type="EMBL" id="JANDBC010000001">
    <property type="protein sequence ID" value="MCP9289999.1"/>
    <property type="molecule type" value="Genomic_DNA"/>
</dbReference>
<proteinExistence type="predicted"/>
<evidence type="ECO:0000313" key="2">
    <source>
        <dbReference type="Proteomes" id="UP001139125"/>
    </source>
</evidence>
<reference evidence="1" key="1">
    <citation type="submission" date="2022-06" db="EMBL/GenBank/DDBJ databases">
        <title>Gracilimonas sp. CAU 1638 isolated from sea sediment.</title>
        <authorList>
            <person name="Kim W."/>
        </authorList>
    </citation>
    <scope>NUCLEOTIDE SEQUENCE</scope>
    <source>
        <strain evidence="1">CAU 1638</strain>
    </source>
</reference>
<name>A0A9X2L0H8_9BACT</name>
<dbReference type="RefSeq" id="WP_255131663.1">
    <property type="nucleotide sequence ID" value="NZ_JANDBC010000001.1"/>
</dbReference>
<sequence>MADDLQRYYNEVFKQDVDPEWSELPERDKKIIESSLGFIRFRAKQSFEVAAINVKRWADNLINAYSKVNNGK</sequence>
<gene>
    <name evidence="1" type="ORF">NM125_00235</name>
</gene>
<accession>A0A9X2L0H8</accession>
<protein>
    <submittedName>
        <fullName evidence="1">Uncharacterized protein</fullName>
    </submittedName>
</protein>
<keyword evidence="2" id="KW-1185">Reference proteome</keyword>
<dbReference type="Proteomes" id="UP001139125">
    <property type="component" value="Unassembled WGS sequence"/>
</dbReference>
<organism evidence="1 2">
    <name type="scientific">Gracilimonas sediminicola</name>
    <dbReference type="NCBI Taxonomy" id="2952158"/>
    <lineage>
        <taxon>Bacteria</taxon>
        <taxon>Pseudomonadati</taxon>
        <taxon>Balneolota</taxon>
        <taxon>Balneolia</taxon>
        <taxon>Balneolales</taxon>
        <taxon>Balneolaceae</taxon>
        <taxon>Gracilimonas</taxon>
    </lineage>
</organism>
<comment type="caution">
    <text evidence="1">The sequence shown here is derived from an EMBL/GenBank/DDBJ whole genome shotgun (WGS) entry which is preliminary data.</text>
</comment>
<dbReference type="AlphaFoldDB" id="A0A9X2L0H8"/>
<evidence type="ECO:0000313" key="1">
    <source>
        <dbReference type="EMBL" id="MCP9289999.1"/>
    </source>
</evidence>